<dbReference type="GO" id="GO:0005829">
    <property type="term" value="C:cytosol"/>
    <property type="evidence" value="ECO:0007669"/>
    <property type="project" value="TreeGrafter"/>
</dbReference>
<gene>
    <name evidence="2" type="ORF">P1J78_13045</name>
</gene>
<dbReference type="PANTHER" id="PTHR11803">
    <property type="entry name" value="2-IMINOBUTANOATE/2-IMINOPROPANOATE DEAMINASE RIDA"/>
    <property type="match status" value="1"/>
</dbReference>
<dbReference type="InterPro" id="IPR006175">
    <property type="entry name" value="YjgF/YER057c/UK114"/>
</dbReference>
<evidence type="ECO:0000313" key="2">
    <source>
        <dbReference type="EMBL" id="MDF0601664.1"/>
    </source>
</evidence>
<dbReference type="GO" id="GO:0019239">
    <property type="term" value="F:deaminase activity"/>
    <property type="evidence" value="ECO:0007669"/>
    <property type="project" value="TreeGrafter"/>
</dbReference>
<organism evidence="2 3">
    <name type="scientific">Psychromarinibacter sediminicola</name>
    <dbReference type="NCBI Taxonomy" id="3033385"/>
    <lineage>
        <taxon>Bacteria</taxon>
        <taxon>Pseudomonadati</taxon>
        <taxon>Pseudomonadota</taxon>
        <taxon>Alphaproteobacteria</taxon>
        <taxon>Rhodobacterales</taxon>
        <taxon>Paracoccaceae</taxon>
        <taxon>Psychromarinibacter</taxon>
    </lineage>
</organism>
<dbReference type="SUPFAM" id="SSF55298">
    <property type="entry name" value="YjgF-like"/>
    <property type="match status" value="1"/>
</dbReference>
<accession>A0AAE3NU18</accession>
<dbReference type="Pfam" id="PF01042">
    <property type="entry name" value="Ribonuc_L-PSP"/>
    <property type="match status" value="1"/>
</dbReference>
<dbReference type="Gene3D" id="3.30.1330.40">
    <property type="entry name" value="RutC-like"/>
    <property type="match status" value="1"/>
</dbReference>
<dbReference type="EMBL" id="JARGYC010000032">
    <property type="protein sequence ID" value="MDF0601664.1"/>
    <property type="molecule type" value="Genomic_DNA"/>
</dbReference>
<sequence>MSKVIEHFTHPGATGTPPLSPAVRTGDYVWVSGQVPFGADGRVVGHEIAGQTEQVMANLKAALELAGCTLDDVCKTTVWLADARDFAKFNAVYGSYFQNGFPARTTCESRLMANILVEIEAVAYKPQG</sequence>
<dbReference type="PANTHER" id="PTHR11803:SF39">
    <property type="entry name" value="2-IMINOBUTANOATE_2-IMINOPROPANOATE DEAMINASE"/>
    <property type="match status" value="1"/>
</dbReference>
<name>A0AAE3NU18_9RHOB</name>
<evidence type="ECO:0000256" key="1">
    <source>
        <dbReference type="ARBA" id="ARBA00010552"/>
    </source>
</evidence>
<dbReference type="Proteomes" id="UP001220964">
    <property type="component" value="Unassembled WGS sequence"/>
</dbReference>
<evidence type="ECO:0000313" key="3">
    <source>
        <dbReference type="Proteomes" id="UP001220964"/>
    </source>
</evidence>
<comment type="similarity">
    <text evidence="1">Belongs to the RutC family.</text>
</comment>
<keyword evidence="3" id="KW-1185">Reference proteome</keyword>
<proteinExistence type="inferred from homology"/>
<dbReference type="AlphaFoldDB" id="A0AAE3NU18"/>
<reference evidence="2" key="1">
    <citation type="submission" date="2023-03" db="EMBL/GenBank/DDBJ databases">
        <title>Multiphase analysis and comparison of six strains from genera Psychromarinibacter, Lutimaribacter, and Maritimibacter, including a novel species: Psychromarinibacter sediminicola sp. nov.</title>
        <authorList>
            <person name="Wang Y.-H."/>
            <person name="Ye M.-Q."/>
            <person name="Du Z.-J."/>
        </authorList>
    </citation>
    <scope>NUCLEOTIDE SEQUENCE</scope>
    <source>
        <strain evidence="2">C21-152</strain>
    </source>
</reference>
<dbReference type="InterPro" id="IPR035959">
    <property type="entry name" value="RutC-like_sf"/>
</dbReference>
<dbReference type="CDD" id="cd00448">
    <property type="entry name" value="YjgF_YER057c_UK114_family"/>
    <property type="match status" value="1"/>
</dbReference>
<protein>
    <submittedName>
        <fullName evidence="2">RidA family protein</fullName>
    </submittedName>
</protein>
<comment type="caution">
    <text evidence="2">The sequence shown here is derived from an EMBL/GenBank/DDBJ whole genome shotgun (WGS) entry which is preliminary data.</text>
</comment>
<dbReference type="RefSeq" id="WP_275567805.1">
    <property type="nucleotide sequence ID" value="NZ_JARGYC010000032.1"/>
</dbReference>
<dbReference type="FunFam" id="3.30.1330.40:FF:000001">
    <property type="entry name" value="L-PSP family endoribonuclease"/>
    <property type="match status" value="1"/>
</dbReference>